<dbReference type="InterPro" id="IPR014048">
    <property type="entry name" value="MethylDNA_cys_MeTrfase_DNA-bd"/>
</dbReference>
<dbReference type="PRINTS" id="PR00111">
    <property type="entry name" value="ABHYDROLASE"/>
</dbReference>
<evidence type="ECO:0000256" key="3">
    <source>
        <dbReference type="ARBA" id="ARBA00022679"/>
    </source>
</evidence>
<dbReference type="InterPro" id="IPR000073">
    <property type="entry name" value="AB_hydrolase_1"/>
</dbReference>
<evidence type="ECO:0000256" key="1">
    <source>
        <dbReference type="ARBA" id="ARBA00001286"/>
    </source>
</evidence>
<evidence type="ECO:0000256" key="5">
    <source>
        <dbReference type="ARBA" id="ARBA00023204"/>
    </source>
</evidence>
<dbReference type="InterPro" id="IPR029058">
    <property type="entry name" value="AB_hydrolase_fold"/>
</dbReference>
<dbReference type="Proteomes" id="UP001108027">
    <property type="component" value="Unassembled WGS sequence"/>
</dbReference>
<organism evidence="9 10">
    <name type="scientific">Alloalcanivorax marinus</name>
    <dbReference type="NCBI Taxonomy" id="1177169"/>
    <lineage>
        <taxon>Bacteria</taxon>
        <taxon>Pseudomonadati</taxon>
        <taxon>Pseudomonadota</taxon>
        <taxon>Gammaproteobacteria</taxon>
        <taxon>Oceanospirillales</taxon>
        <taxon>Alcanivoracaceae</taxon>
        <taxon>Alloalcanivorax</taxon>
    </lineage>
</organism>
<dbReference type="Gene3D" id="1.10.10.10">
    <property type="entry name" value="Winged helix-like DNA-binding domain superfamily/Winged helix DNA-binding domain"/>
    <property type="match status" value="1"/>
</dbReference>
<dbReference type="EC" id="3.8.1.5" evidence="9"/>
<dbReference type="PANTHER" id="PTHR10815:SF13">
    <property type="entry name" value="METHYLATED-DNA--PROTEIN-CYSTEINE METHYLTRANSFERASE"/>
    <property type="match status" value="1"/>
</dbReference>
<dbReference type="NCBIfam" id="NF002938">
    <property type="entry name" value="PRK03592.1"/>
    <property type="match status" value="1"/>
</dbReference>
<comment type="catalytic activity">
    <reaction evidence="6">
        <text>a 6-O-methyl-2'-deoxyguanosine in DNA + L-cysteinyl-[protein] = S-methyl-L-cysteinyl-[protein] + a 2'-deoxyguanosine in DNA</text>
        <dbReference type="Rhea" id="RHEA:24000"/>
        <dbReference type="Rhea" id="RHEA-COMP:10131"/>
        <dbReference type="Rhea" id="RHEA-COMP:10132"/>
        <dbReference type="Rhea" id="RHEA-COMP:11367"/>
        <dbReference type="Rhea" id="RHEA-COMP:11368"/>
        <dbReference type="ChEBI" id="CHEBI:29950"/>
        <dbReference type="ChEBI" id="CHEBI:82612"/>
        <dbReference type="ChEBI" id="CHEBI:85445"/>
        <dbReference type="ChEBI" id="CHEBI:85448"/>
        <dbReference type="EC" id="2.1.1.63"/>
    </reaction>
</comment>
<dbReference type="SUPFAM" id="SSF53474">
    <property type="entry name" value="alpha/beta-Hydrolases"/>
    <property type="match status" value="1"/>
</dbReference>
<dbReference type="SUPFAM" id="SSF53155">
    <property type="entry name" value="Methylated DNA-protein cysteine methyltransferase domain"/>
    <property type="match status" value="1"/>
</dbReference>
<dbReference type="NCBIfam" id="TIGR00589">
    <property type="entry name" value="ogt"/>
    <property type="match status" value="1"/>
</dbReference>
<accession>A0A9Q3YP21</accession>
<evidence type="ECO:0000259" key="8">
    <source>
        <dbReference type="Pfam" id="PF01035"/>
    </source>
</evidence>
<dbReference type="Gene3D" id="3.40.50.1820">
    <property type="entry name" value="alpha/beta hydrolase"/>
    <property type="match status" value="1"/>
</dbReference>
<dbReference type="GO" id="GO:0032259">
    <property type="term" value="P:methylation"/>
    <property type="evidence" value="ECO:0007669"/>
    <property type="project" value="UniProtKB-KW"/>
</dbReference>
<name>A0A9Q3YP21_9GAMM</name>
<keyword evidence="3" id="KW-0808">Transferase</keyword>
<evidence type="ECO:0000256" key="4">
    <source>
        <dbReference type="ARBA" id="ARBA00022763"/>
    </source>
</evidence>
<evidence type="ECO:0000256" key="6">
    <source>
        <dbReference type="ARBA" id="ARBA00049348"/>
    </source>
</evidence>
<comment type="catalytic activity">
    <reaction evidence="1">
        <text>a 4-O-methyl-thymidine in DNA + L-cysteinyl-[protein] = a thymidine in DNA + S-methyl-L-cysteinyl-[protein]</text>
        <dbReference type="Rhea" id="RHEA:53428"/>
        <dbReference type="Rhea" id="RHEA-COMP:10131"/>
        <dbReference type="Rhea" id="RHEA-COMP:10132"/>
        <dbReference type="Rhea" id="RHEA-COMP:13555"/>
        <dbReference type="Rhea" id="RHEA-COMP:13556"/>
        <dbReference type="ChEBI" id="CHEBI:29950"/>
        <dbReference type="ChEBI" id="CHEBI:82612"/>
        <dbReference type="ChEBI" id="CHEBI:137386"/>
        <dbReference type="ChEBI" id="CHEBI:137387"/>
        <dbReference type="EC" id="2.1.1.63"/>
    </reaction>
</comment>
<feature type="domain" description="Methylated-DNA-[protein]-cysteine S-methyltransferase DNA binding" evidence="8">
    <location>
        <begin position="402"/>
        <end position="480"/>
    </location>
</feature>
<keyword evidence="2" id="KW-0489">Methyltransferase</keyword>
<reference evidence="9" key="1">
    <citation type="submission" date="2021-10" db="EMBL/GenBank/DDBJ databases">
        <title>The diversity and Nitrogen Metabolism of Culturable Nitrate-Utilizing Bacteria Within the Oxygen Minimum Zone of the Changjiang (Yangtze River)Estuary.</title>
        <authorList>
            <person name="Zhang D."/>
            <person name="Zheng J."/>
            <person name="Liu S."/>
            <person name="He W."/>
        </authorList>
    </citation>
    <scope>NUCLEOTIDE SEQUENCE</scope>
    <source>
        <strain evidence="9">FXH-223</strain>
    </source>
</reference>
<sequence>MGFADYPFTSRYHSVDGHRLHYIDEGQGPTLLFLHGNPTSSYLWRNVIKPLRQHYRCVALDLIGFGRSDKPDIDYRFLTHYHYLRAFVEALDLTDLTLVLHDWGGPLGFRLAQQEPGRVARLCFMETFPFTFDWEEFPLAARPLFFAFRDKRLAPWLLQRHNLFVNVVLRFSVVRPLPRSVMAAYRAPFPDARSRRPIRVFPSELPLNDRPGDTHRAIAEIEAGLEAMPQPMLLLHFHPGAVLGRTRVAWLAQRIPDLEVVDGGRALHYVQEDQPERIAAALGDWLARRIDAVPPRPAVAKATAAVTAPAAATPATARIAAEDDRFTGALRWCWSPEHHGGLVAAWSDAGLVQLCFAADAEEGRAQIEKRFPKAVLEPTDEDAIDALLADPAGTPLHLVGTPFQRAVWRALLTIPAGQTRQYGELARQLNSQARAVGNAVGANRIALLVPCHRVVPRAGGPGGYHWGVARKKTLLAAEGIKDL</sequence>
<evidence type="ECO:0000313" key="9">
    <source>
        <dbReference type="EMBL" id="MCC4310382.1"/>
    </source>
</evidence>
<dbReference type="InterPro" id="IPR001497">
    <property type="entry name" value="MethylDNA_cys_MeTrfase_AS"/>
</dbReference>
<feature type="domain" description="AB hydrolase-1" evidence="7">
    <location>
        <begin position="29"/>
        <end position="183"/>
    </location>
</feature>
<keyword evidence="5" id="KW-0234">DNA repair</keyword>
<dbReference type="RefSeq" id="WP_228235025.1">
    <property type="nucleotide sequence ID" value="NZ_JAJGNA010000036.1"/>
</dbReference>
<dbReference type="InterPro" id="IPR036631">
    <property type="entry name" value="MGMT_N_sf"/>
</dbReference>
<gene>
    <name evidence="9" type="ORF">LL252_17585</name>
</gene>
<dbReference type="GO" id="GO:0006281">
    <property type="term" value="P:DNA repair"/>
    <property type="evidence" value="ECO:0007669"/>
    <property type="project" value="UniProtKB-KW"/>
</dbReference>
<dbReference type="GO" id="GO:0003908">
    <property type="term" value="F:methylated-DNA-[protein]-cysteine S-methyltransferase activity"/>
    <property type="evidence" value="ECO:0007669"/>
    <property type="project" value="UniProtKB-EC"/>
</dbReference>
<evidence type="ECO:0000313" key="10">
    <source>
        <dbReference type="Proteomes" id="UP001108027"/>
    </source>
</evidence>
<evidence type="ECO:0000256" key="2">
    <source>
        <dbReference type="ARBA" id="ARBA00022603"/>
    </source>
</evidence>
<dbReference type="CDD" id="cd06445">
    <property type="entry name" value="ATase"/>
    <property type="match status" value="1"/>
</dbReference>
<protein>
    <submittedName>
        <fullName evidence="9">Haloalkane dehalogenase</fullName>
        <ecNumber evidence="9">3.8.1.5</ecNumber>
    </submittedName>
</protein>
<dbReference type="InterPro" id="IPR036217">
    <property type="entry name" value="MethylDNA_cys_MeTrfase_DNAb"/>
</dbReference>
<dbReference type="Pfam" id="PF00561">
    <property type="entry name" value="Abhydrolase_1"/>
    <property type="match status" value="1"/>
</dbReference>
<keyword evidence="10" id="KW-1185">Reference proteome</keyword>
<dbReference type="EMBL" id="JAJGNA010000036">
    <property type="protein sequence ID" value="MCC4310382.1"/>
    <property type="molecule type" value="Genomic_DNA"/>
</dbReference>
<comment type="caution">
    <text evidence="9">The sequence shown here is derived from an EMBL/GenBank/DDBJ whole genome shotgun (WGS) entry which is preliminary data.</text>
</comment>
<proteinExistence type="predicted"/>
<keyword evidence="4" id="KW-0227">DNA damage</keyword>
<dbReference type="InterPro" id="IPR036388">
    <property type="entry name" value="WH-like_DNA-bd_sf"/>
</dbReference>
<keyword evidence="9" id="KW-0378">Hydrolase</keyword>
<dbReference type="PROSITE" id="PS00374">
    <property type="entry name" value="MGMT"/>
    <property type="match status" value="1"/>
</dbReference>
<dbReference type="AlphaFoldDB" id="A0A9Q3YP21"/>
<evidence type="ECO:0000259" key="7">
    <source>
        <dbReference type="Pfam" id="PF00561"/>
    </source>
</evidence>
<dbReference type="Pfam" id="PF01035">
    <property type="entry name" value="DNA_binding_1"/>
    <property type="match status" value="1"/>
</dbReference>
<dbReference type="SUPFAM" id="SSF46767">
    <property type="entry name" value="Methylated DNA-protein cysteine methyltransferase, C-terminal domain"/>
    <property type="match status" value="1"/>
</dbReference>
<dbReference type="GO" id="GO:0018786">
    <property type="term" value="F:haloalkane dehalogenase activity"/>
    <property type="evidence" value="ECO:0007669"/>
    <property type="project" value="UniProtKB-EC"/>
</dbReference>
<dbReference type="PANTHER" id="PTHR10815">
    <property type="entry name" value="METHYLATED-DNA--PROTEIN-CYSTEINE METHYLTRANSFERASE"/>
    <property type="match status" value="1"/>
</dbReference>